<proteinExistence type="predicted"/>
<feature type="region of interest" description="Disordered" evidence="1">
    <location>
        <begin position="1"/>
        <end position="34"/>
    </location>
</feature>
<accession>A0A1T5J8A4</accession>
<name>A0A1T5J8A4_9MICO</name>
<organism evidence="2 3">
    <name type="scientific">Okibacterium fritillariae</name>
    <dbReference type="NCBI Taxonomy" id="123320"/>
    <lineage>
        <taxon>Bacteria</taxon>
        <taxon>Bacillati</taxon>
        <taxon>Actinomycetota</taxon>
        <taxon>Actinomycetes</taxon>
        <taxon>Micrococcales</taxon>
        <taxon>Microbacteriaceae</taxon>
        <taxon>Okibacterium</taxon>
    </lineage>
</organism>
<reference evidence="2 3" key="1">
    <citation type="submission" date="2017-02" db="EMBL/GenBank/DDBJ databases">
        <authorList>
            <person name="Peterson S.W."/>
        </authorList>
    </citation>
    <scope>NUCLEOTIDE SEQUENCE [LARGE SCALE GENOMIC DNA]</scope>
    <source>
        <strain evidence="2 3">VKM Ac-2059</strain>
    </source>
</reference>
<evidence type="ECO:0000313" key="3">
    <source>
        <dbReference type="Proteomes" id="UP000190857"/>
    </source>
</evidence>
<gene>
    <name evidence="2" type="ORF">SAMN06309945_1335</name>
</gene>
<keyword evidence="3" id="KW-1185">Reference proteome</keyword>
<sequence length="123" mass="13087">MATTQAAQAARSAHATRAGRVGAPSSSSAVRHPVSSDAWAQSIERVAQGRRPAVVSGLDLKPVNASLWRATAPDGHVVGHIEQTFSAEGERFVAKRYAPHRSAFVPLGEFWQLADAAECLRNS</sequence>
<dbReference type="EMBL" id="FUZP01000001">
    <property type="protein sequence ID" value="SKC47767.1"/>
    <property type="molecule type" value="Genomic_DNA"/>
</dbReference>
<dbReference type="Proteomes" id="UP000190857">
    <property type="component" value="Unassembled WGS sequence"/>
</dbReference>
<dbReference type="RefSeq" id="WP_079727393.1">
    <property type="nucleotide sequence ID" value="NZ_FUZP01000001.1"/>
</dbReference>
<dbReference type="OrthoDB" id="5120662at2"/>
<evidence type="ECO:0000313" key="2">
    <source>
        <dbReference type="EMBL" id="SKC47767.1"/>
    </source>
</evidence>
<evidence type="ECO:0000256" key="1">
    <source>
        <dbReference type="SAM" id="MobiDB-lite"/>
    </source>
</evidence>
<protein>
    <submittedName>
        <fullName evidence="2">Uncharacterized protein</fullName>
    </submittedName>
</protein>
<dbReference type="STRING" id="123320.SAMN06309945_1335"/>
<dbReference type="AlphaFoldDB" id="A0A1T5J8A4"/>